<reference evidence="1" key="1">
    <citation type="journal article" date="2021" name="Mol. Plant Microbe Interact.">
        <title>Complete Genome Sequence of the Plant-Pathogenic Fungus Colletotrichum lupini.</title>
        <authorList>
            <person name="Baroncelli R."/>
            <person name="Pensec F."/>
            <person name="Da Lio D."/>
            <person name="Boufleur T."/>
            <person name="Vicente I."/>
            <person name="Sarrocco S."/>
            <person name="Picot A."/>
            <person name="Baraldi E."/>
            <person name="Sukno S."/>
            <person name="Thon M."/>
            <person name="Le Floch G."/>
        </authorList>
    </citation>
    <scope>NUCLEOTIDE SEQUENCE</scope>
    <source>
        <strain evidence="1">IMI 504893</strain>
    </source>
</reference>
<dbReference type="Proteomes" id="UP000830671">
    <property type="component" value="Chromosome 4"/>
</dbReference>
<dbReference type="AlphaFoldDB" id="A0A9Q8SSQ9"/>
<accession>A0A9Q8SSQ9</accession>
<name>A0A9Q8SSQ9_9PEZI</name>
<proteinExistence type="predicted"/>
<protein>
    <submittedName>
        <fullName evidence="1">Uncharacterized protein</fullName>
    </submittedName>
</protein>
<dbReference type="RefSeq" id="XP_049144487.1">
    <property type="nucleotide sequence ID" value="XM_049287344.1"/>
</dbReference>
<keyword evidence="2" id="KW-1185">Reference proteome</keyword>
<evidence type="ECO:0000313" key="1">
    <source>
        <dbReference type="EMBL" id="UQC82864.1"/>
    </source>
</evidence>
<dbReference type="EMBL" id="CP019476">
    <property type="protein sequence ID" value="UQC82864.1"/>
    <property type="molecule type" value="Genomic_DNA"/>
</dbReference>
<gene>
    <name evidence="1" type="ORF">CLUP02_08354</name>
</gene>
<dbReference type="KEGG" id="clup:CLUP02_08354"/>
<dbReference type="GeneID" id="73342354"/>
<evidence type="ECO:0000313" key="2">
    <source>
        <dbReference type="Proteomes" id="UP000830671"/>
    </source>
</evidence>
<sequence length="51" mass="5415">MVFVLSGVPEYVASDLSDLRCVLFLGTLDAIPGPGYNLSKLPAISSDTMKL</sequence>
<organism evidence="1 2">
    <name type="scientific">Colletotrichum lupini</name>
    <dbReference type="NCBI Taxonomy" id="145971"/>
    <lineage>
        <taxon>Eukaryota</taxon>
        <taxon>Fungi</taxon>
        <taxon>Dikarya</taxon>
        <taxon>Ascomycota</taxon>
        <taxon>Pezizomycotina</taxon>
        <taxon>Sordariomycetes</taxon>
        <taxon>Hypocreomycetidae</taxon>
        <taxon>Glomerellales</taxon>
        <taxon>Glomerellaceae</taxon>
        <taxon>Colletotrichum</taxon>
        <taxon>Colletotrichum acutatum species complex</taxon>
    </lineage>
</organism>